<dbReference type="SUPFAM" id="SSF55909">
    <property type="entry name" value="Pentein"/>
    <property type="match status" value="1"/>
</dbReference>
<dbReference type="AlphaFoldDB" id="A0A0S7C0Y3"/>
<reference evidence="2" key="1">
    <citation type="journal article" date="2015" name="Genome Announc.">
        <title>Draft Genome Sequence of Bacteroidales Strain TBC1, a Novel Isolate from a Methanogenic Wastewater Treatment System.</title>
        <authorList>
            <person name="Tourlousse D.M."/>
            <person name="Matsuura N."/>
            <person name="Sun L."/>
            <person name="Toyonaga M."/>
            <person name="Kuroda K."/>
            <person name="Ohashi A."/>
            <person name="Cruz R."/>
            <person name="Yamaguchi T."/>
            <person name="Sekiguchi Y."/>
        </authorList>
    </citation>
    <scope>NUCLEOTIDE SEQUENCE [LARGE SCALE GENOMIC DNA]</scope>
    <source>
        <strain evidence="2">TBC1</strain>
    </source>
</reference>
<keyword evidence="3" id="KW-1185">Reference proteome</keyword>
<dbReference type="PANTHER" id="PTHR31377:SF0">
    <property type="entry name" value="AGMATINE DEIMINASE-RELATED"/>
    <property type="match status" value="1"/>
</dbReference>
<dbReference type="EMBL" id="DF968183">
    <property type="protein sequence ID" value="GAP44439.1"/>
    <property type="molecule type" value="Genomic_DNA"/>
</dbReference>
<evidence type="ECO:0000313" key="3">
    <source>
        <dbReference type="Proteomes" id="UP000053091"/>
    </source>
</evidence>
<accession>A0A0S7C0Y3</accession>
<dbReference type="Proteomes" id="UP000053091">
    <property type="component" value="Unassembled WGS sequence"/>
</dbReference>
<dbReference type="PANTHER" id="PTHR31377">
    <property type="entry name" value="AGMATINE DEIMINASE-RELATED"/>
    <property type="match status" value="1"/>
</dbReference>
<evidence type="ECO:0000313" key="2">
    <source>
        <dbReference type="EMBL" id="GAP44439.1"/>
    </source>
</evidence>
<name>A0A0S7C0Y3_9BACT</name>
<dbReference type="GO" id="GO:0004668">
    <property type="term" value="F:protein-arginine deiminase activity"/>
    <property type="evidence" value="ECO:0007669"/>
    <property type="project" value="InterPro"/>
</dbReference>
<sequence>MIKTLRTISILILLVLISSEGFPQRRMVAEWEPAFGTLIRWPLGIPGDLVVELARHDTVYVLVENSAQQSQASYTFSSYGVNLNHCRFIIANTWSHWTRDWGPHYVFNENGQAGIADPMFEGYPWVPGCNAKTASYSIREPRGYEEDDAVNITLAEELGLPLISFTAYLTGGNIMTDGQGRAFSTRQMLDESAQFCNEVCFMNIAEELLGIQQYFITENPEVYGIQHIDCYAKFLDEERILVKDLPQGHPEYECVRQLAEYLSGQNSCYGRPYEIHRIYCPVITGDEVPAYTNSFILNKKVLVPLFGIPQDEQALQTYRDLMPGYEVIGFTGSWYYYDALHCRTMGIFDPQMLVMRHKQPQMTAAGFPANMILKVDDRSETGLVPESLNIYWREQGNIQWNVLPLQPMTGPDSLYAQLPAFADGKVIQYYFTAADLSGRAEKLPRTAPGGYYSVEYSDLFVPVSNKENVTRLSVFPMPFNKCITVRFTPLVNGEVNARLYDVTGRLVSEIRKQGIASEVTEFNFFTGNLDSGFYLLGVYSGDAAVSVKILKDE</sequence>
<gene>
    <name evidence="2" type="ORF">TBC1_12247</name>
</gene>
<organism evidence="2">
    <name type="scientific">Lentimicrobium saccharophilum</name>
    <dbReference type="NCBI Taxonomy" id="1678841"/>
    <lineage>
        <taxon>Bacteria</taxon>
        <taxon>Pseudomonadati</taxon>
        <taxon>Bacteroidota</taxon>
        <taxon>Bacteroidia</taxon>
        <taxon>Bacteroidales</taxon>
        <taxon>Lentimicrobiaceae</taxon>
        <taxon>Lentimicrobium</taxon>
    </lineage>
</organism>
<dbReference type="Pfam" id="PF04371">
    <property type="entry name" value="PAD_porph"/>
    <property type="match status" value="1"/>
</dbReference>
<dbReference type="InterPro" id="IPR007466">
    <property type="entry name" value="Peptidyl-Arg-deiminase_porph"/>
</dbReference>
<dbReference type="GO" id="GO:0047632">
    <property type="term" value="F:agmatine deiminase activity"/>
    <property type="evidence" value="ECO:0007669"/>
    <property type="project" value="TreeGrafter"/>
</dbReference>
<evidence type="ECO:0000256" key="1">
    <source>
        <dbReference type="ARBA" id="ARBA00022801"/>
    </source>
</evidence>
<keyword evidence="1" id="KW-0378">Hydrolase</keyword>
<dbReference type="Gene3D" id="3.75.10.10">
    <property type="entry name" value="L-arginine/glycine Amidinotransferase, Chain A"/>
    <property type="match status" value="1"/>
</dbReference>
<dbReference type="STRING" id="1678841.TBC1_12247"/>
<dbReference type="GO" id="GO:0009446">
    <property type="term" value="P:putrescine biosynthetic process"/>
    <property type="evidence" value="ECO:0007669"/>
    <property type="project" value="InterPro"/>
</dbReference>
<protein>
    <submittedName>
        <fullName evidence="2">Protein containing Por secretion system C-terminal sorting domain</fullName>
    </submittedName>
</protein>
<dbReference type="OrthoDB" id="9808013at2"/>
<dbReference type="InterPro" id="IPR026444">
    <property type="entry name" value="Secre_tail"/>
</dbReference>
<dbReference type="RefSeq" id="WP_062043740.1">
    <property type="nucleotide sequence ID" value="NZ_DF968183.1"/>
</dbReference>
<dbReference type="NCBIfam" id="TIGR04183">
    <property type="entry name" value="Por_Secre_tail"/>
    <property type="match status" value="1"/>
</dbReference>
<proteinExistence type="predicted"/>